<dbReference type="EMBL" id="ALIF01000001">
    <property type="protein sequence ID" value="EJO17426.1"/>
    <property type="molecule type" value="Genomic_DNA"/>
</dbReference>
<comment type="caution">
    <text evidence="1">The sequence shown here is derived from an EMBL/GenBank/DDBJ whole genome shotgun (WGS) entry which is preliminary data.</text>
</comment>
<keyword evidence="2" id="KW-1185">Reference proteome</keyword>
<dbReference type="Proteomes" id="UP000006983">
    <property type="component" value="Unassembled WGS sequence"/>
</dbReference>
<reference evidence="1 2" key="1">
    <citation type="journal article" date="2012" name="J. Bacteriol.">
        <title>Genome Sequence of the Lantibiotic Bacteriocin Producer Streptococcus salivarius Strain K12.</title>
        <authorList>
            <person name="Barretto C."/>
            <person name="Alvarez-Martin P."/>
            <person name="Foata F."/>
            <person name="Renault P."/>
            <person name="Berger B."/>
        </authorList>
    </citation>
    <scope>NUCLEOTIDE SEQUENCE [LARGE SCALE GENOMIC DNA]</scope>
    <source>
        <strain evidence="1 2">K12</strain>
    </source>
</reference>
<evidence type="ECO:0000313" key="1">
    <source>
        <dbReference type="EMBL" id="EJO17426.1"/>
    </source>
</evidence>
<gene>
    <name evidence="1" type="ORF">RSSL_01352</name>
</gene>
<organism evidence="1 2">
    <name type="scientific">Streptococcus salivarius K12</name>
    <dbReference type="NCBI Taxonomy" id="1200793"/>
    <lineage>
        <taxon>Bacteria</taxon>
        <taxon>Bacillati</taxon>
        <taxon>Bacillota</taxon>
        <taxon>Bacilli</taxon>
        <taxon>Lactobacillales</taxon>
        <taxon>Streptococcaceae</taxon>
        <taxon>Streptococcus</taxon>
    </lineage>
</organism>
<proteinExistence type="predicted"/>
<protein>
    <submittedName>
        <fullName evidence="1">Uncharacterized protein</fullName>
    </submittedName>
</protein>
<name>J7TIT1_STRSL</name>
<sequence length="46" mass="5606">MNAWWHVCMRVKVRNDTYPGHNKDLLETLSQQFSYAKDVKEYFDLK</sequence>
<dbReference type="AlphaFoldDB" id="J7TIT1"/>
<accession>J7TIT1</accession>
<evidence type="ECO:0000313" key="2">
    <source>
        <dbReference type="Proteomes" id="UP000006983"/>
    </source>
</evidence>
<dbReference type="PATRIC" id="fig|1200793.3.peg.1308"/>